<feature type="region of interest" description="Disordered" evidence="1">
    <location>
        <begin position="36"/>
        <end position="55"/>
    </location>
</feature>
<organism evidence="2 3">
    <name type="scientific">Streptomyces cylindrosporus</name>
    <dbReference type="NCBI Taxonomy" id="2927583"/>
    <lineage>
        <taxon>Bacteria</taxon>
        <taxon>Bacillati</taxon>
        <taxon>Actinomycetota</taxon>
        <taxon>Actinomycetes</taxon>
        <taxon>Kitasatosporales</taxon>
        <taxon>Streptomycetaceae</taxon>
        <taxon>Streptomyces</taxon>
    </lineage>
</organism>
<proteinExistence type="predicted"/>
<sequence>MQHSGFAAPNTPGVRFHDLLVVSLGGNGQYEHVINDIGAPTSGTSTTPSTVVSYP</sequence>
<dbReference type="Proteomes" id="UP001165269">
    <property type="component" value="Unassembled WGS sequence"/>
</dbReference>
<evidence type="ECO:0000313" key="2">
    <source>
        <dbReference type="EMBL" id="MCI3271058.1"/>
    </source>
</evidence>
<evidence type="ECO:0000256" key="1">
    <source>
        <dbReference type="SAM" id="MobiDB-lite"/>
    </source>
</evidence>
<gene>
    <name evidence="2" type="ORF">MQP27_08025</name>
</gene>
<dbReference type="EMBL" id="JALDAY010000002">
    <property type="protein sequence ID" value="MCI3271058.1"/>
    <property type="molecule type" value="Genomic_DNA"/>
</dbReference>
<name>A0ABS9Y1F5_9ACTN</name>
<reference evidence="2" key="1">
    <citation type="submission" date="2022-03" db="EMBL/GenBank/DDBJ databases">
        <title>Streptomyces 7R015 and 7R016 isolated from Barleria lupulina in Thailand.</title>
        <authorList>
            <person name="Kanchanasin P."/>
            <person name="Phongsopitanun W."/>
            <person name="Tanasupawat S."/>
        </authorList>
    </citation>
    <scope>NUCLEOTIDE SEQUENCE</scope>
    <source>
        <strain evidence="2">7R015</strain>
    </source>
</reference>
<feature type="compositionally biased region" description="Low complexity" evidence="1">
    <location>
        <begin position="40"/>
        <end position="55"/>
    </location>
</feature>
<accession>A0ABS9Y1F5</accession>
<protein>
    <submittedName>
        <fullName evidence="2">Uncharacterized protein</fullName>
    </submittedName>
</protein>
<keyword evidence="3" id="KW-1185">Reference proteome</keyword>
<evidence type="ECO:0000313" key="3">
    <source>
        <dbReference type="Proteomes" id="UP001165269"/>
    </source>
</evidence>
<comment type="caution">
    <text evidence="2">The sequence shown here is derived from an EMBL/GenBank/DDBJ whole genome shotgun (WGS) entry which is preliminary data.</text>
</comment>